<protein>
    <submittedName>
        <fullName evidence="1">Uncharacterized protein</fullName>
    </submittedName>
</protein>
<proteinExistence type="predicted"/>
<reference evidence="1" key="1">
    <citation type="submission" date="2020-03" db="EMBL/GenBank/DDBJ databases">
        <title>The deep terrestrial virosphere.</title>
        <authorList>
            <person name="Holmfeldt K."/>
            <person name="Nilsson E."/>
            <person name="Simone D."/>
            <person name="Lopez-Fernandez M."/>
            <person name="Wu X."/>
            <person name="de Brujin I."/>
            <person name="Lundin D."/>
            <person name="Andersson A."/>
            <person name="Bertilsson S."/>
            <person name="Dopson M."/>
        </authorList>
    </citation>
    <scope>NUCLEOTIDE SEQUENCE</scope>
    <source>
        <strain evidence="1">MM415B03941</strain>
    </source>
</reference>
<gene>
    <name evidence="1" type="ORF">MM415B03941_0003</name>
</gene>
<dbReference type="EMBL" id="MT143210">
    <property type="protein sequence ID" value="QJA94178.1"/>
    <property type="molecule type" value="Genomic_DNA"/>
</dbReference>
<name>A0A6M3LMG7_9ZZZZ</name>
<organism evidence="1">
    <name type="scientific">viral metagenome</name>
    <dbReference type="NCBI Taxonomy" id="1070528"/>
    <lineage>
        <taxon>unclassified sequences</taxon>
        <taxon>metagenomes</taxon>
        <taxon>organismal metagenomes</taxon>
    </lineage>
</organism>
<dbReference type="AlphaFoldDB" id="A0A6M3LMG7"/>
<sequence length="58" mass="7079">MKPKLTILDLEHVKEMWLSGERMMSDQYIEKPLMPMIHVNYDRHETFIYHPDGKVDKY</sequence>
<accession>A0A6M3LMG7</accession>
<evidence type="ECO:0000313" key="1">
    <source>
        <dbReference type="EMBL" id="QJA94178.1"/>
    </source>
</evidence>